<evidence type="ECO:0000313" key="8">
    <source>
        <dbReference type="EMBL" id="CNW10870.1"/>
    </source>
</evidence>
<evidence type="ECO:0000313" key="12">
    <source>
        <dbReference type="EMBL" id="COX76729.1"/>
    </source>
</evidence>
<reference evidence="7 25" key="1">
    <citation type="submission" date="2015-03" db="EMBL/GenBank/DDBJ databases">
        <authorList>
            <consortium name="Pathogen Informatics"/>
            <person name="Murphy D."/>
        </authorList>
    </citation>
    <scope>NUCLEOTIDE SEQUENCE</scope>
    <source>
        <strain evidence="7 25">0268S</strain>
        <strain evidence="12">N09902308</strain>
    </source>
</reference>
<evidence type="ECO:0000313" key="7">
    <source>
        <dbReference type="EMBL" id="CLW24827.1"/>
    </source>
</evidence>
<evidence type="ECO:0000313" key="21">
    <source>
        <dbReference type="Proteomes" id="UP000048289"/>
    </source>
</evidence>
<dbReference type="STRING" id="1806.RN08_3187"/>
<dbReference type="EMBL" id="CSBK01000690">
    <property type="protein sequence ID" value="COX76729.1"/>
    <property type="molecule type" value="Genomic_DNA"/>
</dbReference>
<evidence type="ECO:0000313" key="26">
    <source>
        <dbReference type="Proteomes" id="UP000050164"/>
    </source>
</evidence>
<organism evidence="10 15">
    <name type="scientific">Mycobacterium tuberculosis</name>
    <dbReference type="NCBI Taxonomy" id="1773"/>
    <lineage>
        <taxon>Bacteria</taxon>
        <taxon>Bacillati</taxon>
        <taxon>Actinomycetota</taxon>
        <taxon>Actinomycetes</taxon>
        <taxon>Mycobacteriales</taxon>
        <taxon>Mycobacteriaceae</taxon>
        <taxon>Mycobacterium</taxon>
        <taxon>Mycobacterium tuberculosis complex</taxon>
    </lineage>
</organism>
<evidence type="ECO:0000313" key="18">
    <source>
        <dbReference type="Proteomes" id="UP000045842"/>
    </source>
</evidence>
<dbReference type="Proteomes" id="UP000038802">
    <property type="component" value="Unassembled WGS sequence"/>
</dbReference>
<evidence type="ECO:0000313" key="15">
    <source>
        <dbReference type="Proteomes" id="UP000038802"/>
    </source>
</evidence>
<dbReference type="PATRIC" id="fig|1773.206.peg.1525"/>
<sequence>MDWLVRRPGPLSAISDLRLAIQDQFVTASRTTAYSGGARNHAVIPAG</sequence>
<evidence type="ECO:0000313" key="16">
    <source>
        <dbReference type="Proteomes" id="UP000039021"/>
    </source>
</evidence>
<dbReference type="RefSeq" id="WP_003414682.1">
    <property type="nucleotide sequence ID" value="NZ_CHCH01000016.1"/>
</dbReference>
<evidence type="ECO:0000313" key="13">
    <source>
        <dbReference type="EMBL" id="OMH60835.1"/>
    </source>
</evidence>
<evidence type="ECO:0000313" key="17">
    <source>
        <dbReference type="Proteomes" id="UP000039217"/>
    </source>
</evidence>
<evidence type="ECO:0000313" key="25">
    <source>
        <dbReference type="Proteomes" id="UP000050139"/>
    </source>
</evidence>
<evidence type="ECO:0000313" key="4">
    <source>
        <dbReference type="EMBL" id="CKR70900.1"/>
    </source>
</evidence>
<evidence type="ECO:0000313" key="28">
    <source>
        <dbReference type="Proteomes" id="UP000300237"/>
    </source>
</evidence>
<name>A0A0E8WL78_MYCTX</name>
<accession>A0A0E8WL78</accession>
<evidence type="ECO:0000313" key="22">
    <source>
        <dbReference type="Proteomes" id="UP000048600"/>
    </source>
</evidence>
<protein>
    <submittedName>
        <fullName evidence="10">Uncharacterized protein</fullName>
    </submittedName>
</protein>
<evidence type="ECO:0000313" key="27">
    <source>
        <dbReference type="Proteomes" id="UP000189452"/>
    </source>
</evidence>
<dbReference type="Proteomes" id="UP000189452">
    <property type="component" value="Chromosome"/>
</dbReference>
<dbReference type="EMBL" id="CGCX01001139">
    <property type="protein sequence ID" value="CFR89355.1"/>
    <property type="molecule type" value="Genomic_DNA"/>
</dbReference>
<evidence type="ECO:0000313" key="23">
    <source>
        <dbReference type="Proteomes" id="UP000048948"/>
    </source>
</evidence>
<dbReference type="Proteomes" id="UP000048948">
    <property type="component" value="Unassembled WGS sequence"/>
</dbReference>
<dbReference type="Proteomes" id="UP000049023">
    <property type="component" value="Unassembled WGS sequence"/>
</dbReference>
<evidence type="ECO:0000313" key="20">
    <source>
        <dbReference type="Proteomes" id="UP000046947"/>
    </source>
</evidence>
<dbReference type="Proteomes" id="UP000039021">
    <property type="component" value="Unassembled WGS sequence"/>
</dbReference>
<dbReference type="AlphaFoldDB" id="A0A0E8WL78"/>
<evidence type="ECO:0000313" key="19">
    <source>
        <dbReference type="Proteomes" id="UP000046680"/>
    </source>
</evidence>
<dbReference type="Proteomes" id="UP000300237">
    <property type="component" value="Chromosome"/>
</dbReference>
<evidence type="ECO:0000313" key="11">
    <source>
        <dbReference type="EMBL" id="COX12479.1"/>
    </source>
</evidence>
<gene>
    <name evidence="13" type="ORF">A4S10_03020</name>
    <name evidence="14" type="ORF">DKC2_3077</name>
    <name evidence="3" type="ORF">ERS007657_02764</name>
    <name evidence="8" type="ORF">ERS007661_03551</name>
    <name evidence="9" type="ORF">ERS007679_04028</name>
    <name evidence="1" type="ORF">ERS007681_03353</name>
    <name evidence="2" type="ORF">ERS007688_03978</name>
    <name evidence="10" type="ORF">ERS007703_04547</name>
    <name evidence="12" type="ORF">ERS007739_01700</name>
    <name evidence="11" type="ORF">ERS007741_03849</name>
    <name evidence="6" type="ORF">ERS027646_04748</name>
    <name evidence="4" type="ORF">ERS027659_02042</name>
    <name evidence="5" type="ORF">ERS027661_04060</name>
    <name evidence="7" type="ORF">ERS094118_02192</name>
</gene>
<reference evidence="13 27" key="5">
    <citation type="submission" date="2017-02" db="EMBL/GenBank/DDBJ databases">
        <title>Protein polymorphisms may explain contrasting epidemiological fitness of two variants of a multidrug-resistant Mycobacterium tuberculosis strain.</title>
        <authorList>
            <person name="Bigi M.M."/>
            <person name="Lopez B."/>
            <person name="Blanco F.C."/>
            <person name="Sasiain M.C."/>
            <person name="De La Barrera S."/>
            <person name="Ritacco V."/>
            <person name="Bigi F."/>
            <person name="Soria M.A."/>
        </authorList>
    </citation>
    <scope>NUCLEOTIDE SEQUENCE [LARGE SCALE GENOMIC DNA]</scope>
    <source>
        <strain evidence="13 27">6548</strain>
    </source>
</reference>
<dbReference type="Proteomes" id="UP000046680">
    <property type="component" value="Unassembled WGS sequence"/>
</dbReference>
<evidence type="ECO:0000313" key="10">
    <source>
        <dbReference type="EMBL" id="COW97123.1"/>
    </source>
</evidence>
<evidence type="ECO:0000313" key="6">
    <source>
        <dbReference type="EMBL" id="CKU39288.1"/>
    </source>
</evidence>
<dbReference type="Proteomes" id="UP000048289">
    <property type="component" value="Unassembled WGS sequence"/>
</dbReference>
<dbReference type="EMBL" id="CSAE01000826">
    <property type="protein sequence ID" value="COW97123.1"/>
    <property type="molecule type" value="Genomic_DNA"/>
</dbReference>
<reference evidence="14 28" key="6">
    <citation type="submission" date="2018-08" db="EMBL/GenBank/DDBJ databases">
        <authorList>
            <person name="Fokvardsen B D."/>
            <person name="Norman A."/>
        </authorList>
    </citation>
    <scope>NUCLEOTIDE SEQUENCE [LARGE SCALE GENOMIC DNA]</scope>
    <source>
        <strain evidence="14 28">DKC2</strain>
    </source>
</reference>
<reference evidence="10" key="2">
    <citation type="submission" date="2015-03" db="EMBL/GenBank/DDBJ databases">
        <authorList>
            <person name="Murphy D."/>
        </authorList>
    </citation>
    <scope>NUCLEOTIDE SEQUENCE [LARGE SCALE GENOMIC DNA]</scope>
    <source>
        <strain evidence="10">K00500041</strain>
    </source>
</reference>
<dbReference type="EMBL" id="CFOH01001007">
    <property type="protein sequence ID" value="CFE76397.1"/>
    <property type="molecule type" value="Genomic_DNA"/>
</dbReference>
<dbReference type="Proteomes" id="UP000050139">
    <property type="component" value="Unassembled WGS sequence"/>
</dbReference>
<dbReference type="EMBL" id="CNGE01001665">
    <property type="protein sequence ID" value="CKU39288.1"/>
    <property type="molecule type" value="Genomic_DNA"/>
</dbReference>
<dbReference type="EMBL" id="LWDQ01000001">
    <property type="protein sequence ID" value="OMH60835.1"/>
    <property type="molecule type" value="Genomic_DNA"/>
</dbReference>
<proteinExistence type="predicted"/>
<reference evidence="15 16" key="3">
    <citation type="submission" date="2015-03" db="EMBL/GenBank/DDBJ databases">
        <authorList>
            <consortium name="Pathogen Informatics"/>
        </authorList>
    </citation>
    <scope>NUCLEOTIDE SEQUENCE [LARGE SCALE GENOMIC DNA]</scope>
    <source>
        <strain evidence="6 23">Bir 172</strain>
        <strain evidence="4 26">Bir 185</strain>
        <strain evidence="5 24">Bir 187</strain>
        <strain evidence="3 19">C09601061</strain>
        <strain evidence="8 17">D00501624</strain>
        <strain evidence="9 18">G09801536</strain>
        <strain evidence="1 21">G09901357</strain>
        <strain evidence="2 20">H09601792</strain>
        <strain evidence="15">K00500041</strain>
        <strain evidence="16">N09902308</strain>
        <strain evidence="11 22">P00601463</strain>
    </source>
</reference>
<dbReference type="EMBL" id="CQQC01001617">
    <property type="protein sequence ID" value="CNW10870.1"/>
    <property type="molecule type" value="Genomic_DNA"/>
</dbReference>
<evidence type="ECO:0000313" key="14">
    <source>
        <dbReference type="EMBL" id="VCU51175.1"/>
    </source>
</evidence>
<evidence type="ECO:0000313" key="2">
    <source>
        <dbReference type="EMBL" id="CFE76397.1"/>
    </source>
</evidence>
<dbReference type="Proteomes" id="UP000050164">
    <property type="component" value="Unassembled WGS sequence"/>
</dbReference>
<evidence type="ECO:0000313" key="5">
    <source>
        <dbReference type="EMBL" id="CKT20384.1"/>
    </source>
</evidence>
<evidence type="ECO:0000313" key="9">
    <source>
        <dbReference type="EMBL" id="COW56938.1"/>
    </source>
</evidence>
<dbReference type="EMBL" id="CFOE01000566">
    <property type="protein sequence ID" value="CFE43174.1"/>
    <property type="molecule type" value="Genomic_DNA"/>
</dbReference>
<dbReference type="EMBL" id="CSAD01000882">
    <property type="protein sequence ID" value="COW56938.1"/>
    <property type="molecule type" value="Genomic_DNA"/>
</dbReference>
<dbReference type="EMBL" id="COPH01000015">
    <property type="protein sequence ID" value="CLW24827.1"/>
    <property type="molecule type" value="Genomic_DNA"/>
</dbReference>
<reference evidence="13 27" key="4">
    <citation type="submission" date="2016-04" db="EMBL/GenBank/DDBJ databases">
        <authorList>
            <person name="Bigi M."/>
            <person name="Bigi F."/>
            <person name="Soria M.A."/>
        </authorList>
    </citation>
    <scope>NUCLEOTIDE SEQUENCE [LARGE SCALE GENOMIC DNA]</scope>
    <source>
        <strain evidence="13 27">6548</strain>
    </source>
</reference>
<dbReference type="Proteomes" id="UP000046947">
    <property type="component" value="Unassembled WGS sequence"/>
</dbReference>
<evidence type="ECO:0000313" key="3">
    <source>
        <dbReference type="EMBL" id="CFR89355.1"/>
    </source>
</evidence>
<dbReference type="Proteomes" id="UP000045842">
    <property type="component" value="Unassembled WGS sequence"/>
</dbReference>
<dbReference type="EMBL" id="CNFT01000442">
    <property type="protein sequence ID" value="CKR70900.1"/>
    <property type="molecule type" value="Genomic_DNA"/>
</dbReference>
<dbReference type="Proteomes" id="UP000048600">
    <property type="component" value="Unassembled WGS sequence"/>
</dbReference>
<evidence type="ECO:0000313" key="24">
    <source>
        <dbReference type="Proteomes" id="UP000049023"/>
    </source>
</evidence>
<dbReference type="EMBL" id="CNFU01001231">
    <property type="protein sequence ID" value="CKT20384.1"/>
    <property type="molecule type" value="Genomic_DNA"/>
</dbReference>
<dbReference type="EMBL" id="CHKL01000651">
    <property type="protein sequence ID" value="COX12479.1"/>
    <property type="molecule type" value="Genomic_DNA"/>
</dbReference>
<dbReference type="EMBL" id="LR027516">
    <property type="protein sequence ID" value="VCU51175.1"/>
    <property type="molecule type" value="Genomic_DNA"/>
</dbReference>
<evidence type="ECO:0000313" key="1">
    <source>
        <dbReference type="EMBL" id="CFE43174.1"/>
    </source>
</evidence>
<dbReference type="Proteomes" id="UP000039217">
    <property type="component" value="Unassembled WGS sequence"/>
</dbReference>